<dbReference type="InterPro" id="IPR016035">
    <property type="entry name" value="Acyl_Trfase/lysoPLipase"/>
</dbReference>
<dbReference type="Gene3D" id="3.40.50.720">
    <property type="entry name" value="NAD(P)-binding Rossmann-like Domain"/>
    <property type="match status" value="1"/>
</dbReference>
<dbReference type="InterPro" id="IPR018201">
    <property type="entry name" value="Ketoacyl_synth_AS"/>
</dbReference>
<comment type="cofactor">
    <cofactor evidence="1">
        <name>pantetheine 4'-phosphate</name>
        <dbReference type="ChEBI" id="CHEBI:47942"/>
    </cofactor>
</comment>
<dbReference type="SUPFAM" id="SSF56801">
    <property type="entry name" value="Acetyl-CoA synthetase-like"/>
    <property type="match status" value="2"/>
</dbReference>
<dbReference type="SUPFAM" id="SSF53901">
    <property type="entry name" value="Thiolase-like"/>
    <property type="match status" value="1"/>
</dbReference>
<dbReference type="InterPro" id="IPR020845">
    <property type="entry name" value="AMP-binding_CS"/>
</dbReference>
<evidence type="ECO:0000259" key="8">
    <source>
        <dbReference type="PROSITE" id="PS50075"/>
    </source>
</evidence>
<dbReference type="SUPFAM" id="SSF55048">
    <property type="entry name" value="Probable ACP-binding domain of malonyl-CoA ACP transacylase"/>
    <property type="match status" value="1"/>
</dbReference>
<dbReference type="InterPro" id="IPR036291">
    <property type="entry name" value="NAD(P)-bd_dom_sf"/>
</dbReference>
<evidence type="ECO:0000256" key="3">
    <source>
        <dbReference type="ARBA" id="ARBA00006484"/>
    </source>
</evidence>
<dbReference type="Pfam" id="PF22621">
    <property type="entry name" value="CurL-like_PKS_C"/>
    <property type="match status" value="1"/>
</dbReference>
<dbReference type="Pfam" id="PF21394">
    <property type="entry name" value="Beta-ketacyl_N"/>
    <property type="match status" value="1"/>
</dbReference>
<dbReference type="SUPFAM" id="SSF52151">
    <property type="entry name" value="FabD/lysophospholipase-like"/>
    <property type="match status" value="1"/>
</dbReference>
<feature type="domain" description="Carrier" evidence="8">
    <location>
        <begin position="3570"/>
        <end position="3645"/>
    </location>
</feature>
<dbReference type="InterPro" id="IPR045851">
    <property type="entry name" value="AMP-bd_C_sf"/>
</dbReference>
<dbReference type="InterPro" id="IPR014043">
    <property type="entry name" value="Acyl_transferase_dom"/>
</dbReference>
<dbReference type="Gene3D" id="1.10.1200.10">
    <property type="entry name" value="ACP-like"/>
    <property type="match status" value="3"/>
</dbReference>
<sequence>MTNQDDLDPTDDALAVAIIGLSGRFPGAANVDELWSNLGSDVPGIRQFSREELIAAGIDHATLMDAHYVKAAAMLDDADRFDAAFFGVTPREAEITDPQQRVFLELCWHAMEDAGYGPGSFGTDLAVGVYAGASHNSYFLQNMLGNAALVQSVGTAALSFANDGDFLCTRVAYHLDLRGPAVVIQSACSTSLVAVHMASQALIGQECDIALAGGVSIGQFSKAGYRYDKDGIGSPDGHCRAFDAQAAGTVHGNGAGVVVLKRLSEARRDGDTIHAVIRGSAINNDGANKVGFSAPSVTGQVDVISQALAAAGVEADSISYVEAHGTGTALGDPIEVKALQAVFGRSSSRRQFCTLGSIKPSIGHLDAAAGVAGLIKTVMALKHRQLPGVLDFESANPLLELEASAFYIQRGMRDWPDGPTPRRAGVSSFGIGGTNAHVVLEEAVAAAPSKSRRAAHLILLSARNEEALQQAREDLRDHLARNPTADLADTAYTTQVGRAAFSHRGALVCNGVDQALALLSSQPASWSTARAEADPRVVLMFPGQGVQYANMARDIYADEPVFRAVVDRCSESLRGVLGRDLRDLLFPTCGGEADAEDALQRTCFTQPALFVIEYALSQLLASWGVRPAALMGHSLGEYVAACVAGVFTLDDALMLVAERGRLIDSLAGGAMLAVNASEAELVPLLSEGSWLAAVNGPARCTVSGAQASIARLAAQLTSLHIASQPLHTRHAFHSGLLDPILPAFSTYLQRVRFSPPTLPFTSNVTGTWITDEQAMSPTYWLAHLRQTVRFSDNVRAVSEQGPALLVEAGPGQVLTQIVRQHANREDTFNAVGALPDRRSARPAQEVLLEALGRLWTNGVRIDWNAYHQDERRRRVGLPGYPFQRQRYWVAAAGTRIAAMAVTRGATPVEDWFYGLAWKQDRAPEPPPRECVHDSVHVVFEDEGGLCIPFIEAELAAGARVVRVRSGTGFRERSAEQFVIDGSEPEDYVRLLERVTERGTPPPRVSHFWCVTGGASAPDNEQQGFGSLIFLAQALARQAQAGATQLNVFATGVHSVTGSEALASHRSTMLGPCRVIPLEYPHLSCRFIDIELRPEGDIDPRLWPKLRGEAWLSGNATSIAYRGVRRWVHSVEQAAPHSTGVRIADGQHYLITGGLGGIGLAFAEYVCSRASSPQLTLTGRTRLPDPADWTGCLEEGDEATRTALGRLAALQKRGAQVHYVTSDVACPQDVERLAASAHAHFGPVNGIFHAAGLPGDALIHDKTLAAARRVMASKLEGTPLVSAAFACDPLDFHVLCSSLNALQPAPGQVDYCAANAFLDAWAAQQHALGNTAVMAVNWPAWRDTGMAARAREQGVAGLRAVQPFAPADAIALADADAVFDQMLAHVGTPQILVSPASLLTSAAAAAPTTVAEVAAAGIDDMGRRHPRPALASTFVAPRSAVEVTLAGLWADLFGIDPVGIQDDFLDLGGHSLLAVQLVSRLRQALNVELSLDVLFANPTIERLAAYIEQQLPTDSHAIAAVPRGEPLPLSWAQQRLWFVEQLGVAASASYHMPTALRLQGELNTTALQSTLDRIVARHEGLRARFLQTEAGPVQQFDRADIGFSLHHVDLTGCAADARAAAVQSISAEEARAPFDLRHGPLIRGQLLRLSPHEHVLLVTQHHIVSDGWSVGVLISEFSALYAAYCRHAPDPLPPLPVQYADYAAWQRQRLQGDLLRRQIDYWCGQLAGAPPLLDLPTDRPRPAVQSYAGDSVSFELPSELTGALRALSRRHGTTLFMTLLSGWALLMSRLSGQETVVVGTPVANRERPETEGLIGCLVNTLALRLDVAEAPTIAALLAQVKATALSAYAHQEVPFEQVVDAVQPPRNVGHTPLFQVMLVLNESQDSAPRGLPGLTLHPVEATIQTARTDLVLVVSDTGERLAGTLEFASDLFDRSTIQRWAAHLITLLEAMTKVEDAVPAELPLLSADETRALLAVSSEAIYPDEALIHGTFEAHAARTPAAVALVDGELSITYGELNHRANQVAHALQARGVVAGTLVAVCAERSTDMVIAMLGILKAGGAYLPLDPSSPAERRAQMLQDAQPALILTQAALLQQEEDGPSTPVLLIEDEAMAAMATCNPTVDGLTSRGLAYVIYTSGSTGMPKGVMVEHRHVARLLKATEVSFGFRADDVWSLFHSIAFDFSVWELWGALAYGGRVVVVTTECARSPHAFYALLCRHRVTVLNQTPGAFRALIQVQAEHDMEHALRVVIFGGDTLQSTMLLPWVERNPLHRTRLVNMYGITETTVHTTFHELTAQDIASSARVIGHPLGDLRIHVLDGNRRPVPAGVVGEMYVGGAGVTRGYLNRPELTAERFIQDPFSRDASARLYRTGDLARRRVDGTLDYMGRNDSQVKLRGYRIELGEIETRLAACDGVREAIVLLSEDAAGLKQLVAYVIPESDLPPSAAVLRTQLSCVLADHMVPAAFVVVTAWPLTRNGKLDLRALPLPDRDALMAHAFVAPEGDMELALCRIWESVLHIDAVGRHDNFFELGGDSIRSIEIIAAAKRIGIDVSVIDLFRHASVAALATVARSAGRQPGVAHEAVNATDAADGTSSNPLSTIEAATRVTLLQRGMVFHNQFATGEGIYHDVFSYRLRMPTWDEPTFIDALRDIVDRHPVLRSSFEYGDDGEALQKVYREVIAPLQVFDLSGRPAAEQQARIAAFMAEERLIPFDLATPPLFRVFIHRLDAHDVQYTLSFHHALMDGWSVALMQTELFSFYLSRLEGGKVQDGLPEANFAALSAATEAEVLGSRRHREFWQQQLDGHEPSALPRNVTEPDRDRAAVARRFTVDAQTRAGIGALARRLKVPVRSVLLSVHMKVLGLWMGAADVVSGLVCNVRPEQEGAEQALGLFLNTLPFRLGLERMSWSSLVLETHARELDVLEHRHYPYFQIYMDHGRRRMFEAAFNYVNFRPYEQLAGTGIEVLEACNLEATDFPLTVTFTDTLDELAVILDAGPDTMTAAQLVCMAAHYQNVIHALVLSPDADHCAATLLGPSEHARIVTGFNDTARPFARESLVHAGFEAQVGERPLATAVEFAGQALSYADLNRRANRMAHRLMEHGVGRGDRVALCLERGLDMVVAVLGVLKSGAAYVPLDPAYPTERLVYMLDDSDPSVLVTQAGFMAESATSRITTLFCDSEGFFTGTGPDHDPDPGLTGACADDLAYVIYTSGSTGRPKGVMVQHRPVVNLIDWVNREFDVGPEDRLLFTTSLCFDLSVYDILGVLAAGGTIRVAAKDDVADPRRLLDILHDERITFWDSAPAVFGQLLPWLATDRPGNTYLRLAFFSGDWIPLELPAAVRAAFPACQVVALGGATEATVWSNAYRVDAVAPGWTSVPYGKPIQNARYHVLDAGLQPCPVGVAGDLYIGGDCLSLGYFRREQLTAERYLPDPFSEEPGSRIYKTGDRARYWADGNLEFLGRQDSQVKIRGFRIELGEVEVRLATCEGVSEALVVAFGEGRTEKRLVAYVIGRDGARISAAGLRESLGAVLPEYMVPSAYIQLEVWPLTPNGKIDRNALPPPDGTAIAMRAYEAPVGAAEEGLAQIWTALLDVPRIGRHDGFFDLGGHSLLAIQLSERVRQTFGVELQLATLFDDSRLESMAASIVRAQLEASGEDVQRMEQELESMTEAELLAILGMENSNEDA</sequence>
<dbReference type="InterPro" id="IPR001227">
    <property type="entry name" value="Ac_transferase_dom_sf"/>
</dbReference>
<name>A0ABS8NT77_9XANT</name>
<dbReference type="SMART" id="SM00822">
    <property type="entry name" value="PKS_KR"/>
    <property type="match status" value="1"/>
</dbReference>
<dbReference type="CDD" id="cd00833">
    <property type="entry name" value="PKS"/>
    <property type="match status" value="1"/>
</dbReference>
<dbReference type="Pfam" id="PF00501">
    <property type="entry name" value="AMP-binding"/>
    <property type="match status" value="2"/>
</dbReference>
<proteinExistence type="inferred from homology"/>
<dbReference type="SUPFAM" id="SSF47336">
    <property type="entry name" value="ACP-like"/>
    <property type="match status" value="3"/>
</dbReference>
<dbReference type="InterPro" id="IPR013968">
    <property type="entry name" value="PKS_KR"/>
</dbReference>
<gene>
    <name evidence="10" type="ORF">JWH11_01410</name>
</gene>
<dbReference type="InterPro" id="IPR006162">
    <property type="entry name" value="Ppantetheine_attach_site"/>
</dbReference>
<dbReference type="PROSITE" id="PS00012">
    <property type="entry name" value="PHOSPHOPANTETHEINE"/>
    <property type="match status" value="3"/>
</dbReference>
<keyword evidence="6" id="KW-0808">Transferase</keyword>
<feature type="domain" description="Carrier" evidence="8">
    <location>
        <begin position="1435"/>
        <end position="1510"/>
    </location>
</feature>
<dbReference type="InterPro" id="IPR014031">
    <property type="entry name" value="Ketoacyl_synth_C"/>
</dbReference>
<evidence type="ECO:0000313" key="11">
    <source>
        <dbReference type="Proteomes" id="UP001430396"/>
    </source>
</evidence>
<dbReference type="InterPro" id="IPR010071">
    <property type="entry name" value="AA_adenyl_dom"/>
</dbReference>
<dbReference type="SUPFAM" id="SSF52777">
    <property type="entry name" value="CoA-dependent acyltransferases"/>
    <property type="match status" value="4"/>
</dbReference>
<comment type="similarity">
    <text evidence="3">Belongs to the short-chain dehydrogenases/reductases (SDR) family.</text>
</comment>
<dbReference type="Pfam" id="PF00698">
    <property type="entry name" value="Acyl_transf_1"/>
    <property type="match status" value="1"/>
</dbReference>
<keyword evidence="5" id="KW-0597">Phosphoprotein</keyword>
<comment type="caution">
    <text evidence="10">The sequence shown here is derived from an EMBL/GenBank/DDBJ whole genome shotgun (WGS) entry which is preliminary data.</text>
</comment>
<dbReference type="InterPro" id="IPR016036">
    <property type="entry name" value="Malonyl_transacylase_ACP-bd"/>
</dbReference>
<dbReference type="Pfam" id="PF00550">
    <property type="entry name" value="PP-binding"/>
    <property type="match status" value="3"/>
</dbReference>
<dbReference type="CDD" id="cd19531">
    <property type="entry name" value="LCL_NRPS-like"/>
    <property type="match status" value="1"/>
</dbReference>
<feature type="domain" description="Carrier" evidence="8">
    <location>
        <begin position="2499"/>
        <end position="2573"/>
    </location>
</feature>
<dbReference type="InterPro" id="IPR025110">
    <property type="entry name" value="AMP-bd_C"/>
</dbReference>
<dbReference type="Gene3D" id="3.40.47.10">
    <property type="match status" value="1"/>
</dbReference>
<dbReference type="InterPro" id="IPR000873">
    <property type="entry name" value="AMP-dep_synth/lig_dom"/>
</dbReference>
<dbReference type="SMART" id="SM00825">
    <property type="entry name" value="PKS_KS"/>
    <property type="match status" value="1"/>
</dbReference>
<keyword evidence="11" id="KW-1185">Reference proteome</keyword>
<evidence type="ECO:0000259" key="9">
    <source>
        <dbReference type="PROSITE" id="PS52004"/>
    </source>
</evidence>
<dbReference type="CDD" id="cd17643">
    <property type="entry name" value="A_NRPS_Cytc1-like"/>
    <property type="match status" value="1"/>
</dbReference>
<dbReference type="InterPro" id="IPR001242">
    <property type="entry name" value="Condensation_dom"/>
</dbReference>
<dbReference type="Pfam" id="PF00109">
    <property type="entry name" value="ketoacyl-synt"/>
    <property type="match status" value="1"/>
</dbReference>
<evidence type="ECO:0000256" key="1">
    <source>
        <dbReference type="ARBA" id="ARBA00001957"/>
    </source>
</evidence>
<dbReference type="InterPro" id="IPR036736">
    <property type="entry name" value="ACP-like_sf"/>
</dbReference>
<dbReference type="Proteomes" id="UP001430396">
    <property type="component" value="Unassembled WGS sequence"/>
</dbReference>
<dbReference type="InterPro" id="IPR057326">
    <property type="entry name" value="KR_dom"/>
</dbReference>
<dbReference type="Gene3D" id="3.30.559.10">
    <property type="entry name" value="Chloramphenicol acetyltransferase-like domain"/>
    <property type="match status" value="2"/>
</dbReference>
<dbReference type="PROSITE" id="PS00606">
    <property type="entry name" value="KS3_1"/>
    <property type="match status" value="1"/>
</dbReference>
<keyword evidence="4" id="KW-0596">Phosphopantetheine</keyword>
<dbReference type="SUPFAM" id="SSF51735">
    <property type="entry name" value="NAD(P)-binding Rossmann-fold domains"/>
    <property type="match status" value="2"/>
</dbReference>
<dbReference type="Pfam" id="PF02801">
    <property type="entry name" value="Ketoacyl-synt_C"/>
    <property type="match status" value="1"/>
</dbReference>
<dbReference type="Gene3D" id="3.40.366.10">
    <property type="entry name" value="Malonyl-Coenzyme A Acyl Carrier Protein, domain 2"/>
    <property type="match status" value="1"/>
</dbReference>
<dbReference type="InterPro" id="IPR016039">
    <property type="entry name" value="Thiolase-like"/>
</dbReference>
<evidence type="ECO:0000256" key="6">
    <source>
        <dbReference type="ARBA" id="ARBA00022679"/>
    </source>
</evidence>
<comment type="similarity">
    <text evidence="7">In the C-terminal section; belongs to the NRP synthetase family.</text>
</comment>
<dbReference type="RefSeq" id="WP_230434119.1">
    <property type="nucleotide sequence ID" value="NZ_JAFFQH010000147.1"/>
</dbReference>
<dbReference type="Pfam" id="PF13193">
    <property type="entry name" value="AMP-binding_C"/>
    <property type="match status" value="2"/>
</dbReference>
<dbReference type="NCBIfam" id="TIGR01733">
    <property type="entry name" value="AA-adenyl-dom"/>
    <property type="match status" value="2"/>
</dbReference>
<evidence type="ECO:0000256" key="5">
    <source>
        <dbReference type="ARBA" id="ARBA00022553"/>
    </source>
</evidence>
<dbReference type="Gene3D" id="3.30.559.30">
    <property type="entry name" value="Nonribosomal peptide synthetase, condensation domain"/>
    <property type="match status" value="2"/>
</dbReference>
<protein>
    <submittedName>
        <fullName evidence="10">Amino acid adenylation domain-containing protein</fullName>
    </submittedName>
</protein>
<dbReference type="Pfam" id="PF00668">
    <property type="entry name" value="Condensation"/>
    <property type="match status" value="2"/>
</dbReference>
<dbReference type="PROSITE" id="PS52004">
    <property type="entry name" value="KS3_2"/>
    <property type="match status" value="1"/>
</dbReference>
<dbReference type="PANTHER" id="PTHR45527:SF1">
    <property type="entry name" value="FATTY ACID SYNTHASE"/>
    <property type="match status" value="1"/>
</dbReference>
<dbReference type="PROSITE" id="PS00455">
    <property type="entry name" value="AMP_BINDING"/>
    <property type="match status" value="2"/>
</dbReference>
<reference evidence="10" key="1">
    <citation type="submission" date="2021-02" db="EMBL/GenBank/DDBJ databases">
        <title>Copper resistance gene diversity in local Xanthomonas species at agrochemical polluted sites in Trinidad, Trinidad and Tobago.</title>
        <authorList>
            <person name="Ramnarine S.D.B.J."/>
            <person name="Ramsubhag A."/>
            <person name="Jayaraman J."/>
        </authorList>
    </citation>
    <scope>NUCLEOTIDE SEQUENCE</scope>
    <source>
        <strain evidence="10">CaNP6A</strain>
    </source>
</reference>
<dbReference type="Gene3D" id="3.30.70.3290">
    <property type="match status" value="1"/>
</dbReference>
<evidence type="ECO:0000313" key="10">
    <source>
        <dbReference type="EMBL" id="MCD0265118.1"/>
    </source>
</evidence>
<dbReference type="SMART" id="SM00823">
    <property type="entry name" value="PKS_PP"/>
    <property type="match status" value="3"/>
</dbReference>
<dbReference type="InterPro" id="IPR020841">
    <property type="entry name" value="PKS_Beta-ketoAc_synthase_dom"/>
</dbReference>
<dbReference type="SMART" id="SM00827">
    <property type="entry name" value="PKS_AT"/>
    <property type="match status" value="1"/>
</dbReference>
<dbReference type="CDD" id="cd05930">
    <property type="entry name" value="A_NRPS"/>
    <property type="match status" value="1"/>
</dbReference>
<comment type="pathway">
    <text evidence="2">Lipid metabolism; fatty acid biosynthesis.</text>
</comment>
<evidence type="ECO:0000256" key="2">
    <source>
        <dbReference type="ARBA" id="ARBA00005194"/>
    </source>
</evidence>
<accession>A0ABS8NT77</accession>
<dbReference type="NCBIfam" id="NF003417">
    <property type="entry name" value="PRK04813.1"/>
    <property type="match status" value="2"/>
</dbReference>
<dbReference type="PANTHER" id="PTHR45527">
    <property type="entry name" value="NONRIBOSOMAL PEPTIDE SYNTHETASE"/>
    <property type="match status" value="1"/>
</dbReference>
<dbReference type="Gene3D" id="2.30.38.10">
    <property type="entry name" value="Luciferase, Domain 3"/>
    <property type="match status" value="2"/>
</dbReference>
<dbReference type="EMBL" id="JAFFQI010000165">
    <property type="protein sequence ID" value="MCD0265118.1"/>
    <property type="molecule type" value="Genomic_DNA"/>
</dbReference>
<dbReference type="InterPro" id="IPR020806">
    <property type="entry name" value="PKS_PP-bd"/>
</dbReference>
<dbReference type="InterPro" id="IPR009081">
    <property type="entry name" value="PP-bd_ACP"/>
</dbReference>
<dbReference type="InterPro" id="IPR023213">
    <property type="entry name" value="CAT-like_dom_sf"/>
</dbReference>
<dbReference type="Pfam" id="PF08659">
    <property type="entry name" value="KR"/>
    <property type="match status" value="1"/>
</dbReference>
<dbReference type="Gene3D" id="3.30.70.250">
    <property type="entry name" value="Malonyl-CoA ACP transacylase, ACP-binding"/>
    <property type="match status" value="1"/>
</dbReference>
<evidence type="ECO:0000256" key="7">
    <source>
        <dbReference type="ARBA" id="ARBA00029443"/>
    </source>
</evidence>
<feature type="domain" description="Ketosynthase family 3 (KS3)" evidence="9">
    <location>
        <begin position="13"/>
        <end position="442"/>
    </location>
</feature>
<evidence type="ECO:0000256" key="4">
    <source>
        <dbReference type="ARBA" id="ARBA00022450"/>
    </source>
</evidence>
<dbReference type="PROSITE" id="PS50075">
    <property type="entry name" value="CARRIER"/>
    <property type="match status" value="3"/>
</dbReference>
<dbReference type="Gene3D" id="3.40.50.980">
    <property type="match status" value="4"/>
</dbReference>
<dbReference type="InterPro" id="IPR014030">
    <property type="entry name" value="Ketoacyl_synth_N"/>
</dbReference>
<organism evidence="10 11">
    <name type="scientific">Xanthomonas melonis</name>
    <dbReference type="NCBI Taxonomy" id="56456"/>
    <lineage>
        <taxon>Bacteria</taxon>
        <taxon>Pseudomonadati</taxon>
        <taxon>Pseudomonadota</taxon>
        <taxon>Gammaproteobacteria</taxon>
        <taxon>Lysobacterales</taxon>
        <taxon>Lysobacteraceae</taxon>
        <taxon>Xanthomonas</taxon>
    </lineage>
</organism>
<dbReference type="Gene3D" id="3.30.300.30">
    <property type="match status" value="2"/>
</dbReference>
<dbReference type="InterPro" id="IPR049490">
    <property type="entry name" value="C883_1060-like_KR_N"/>
</dbReference>